<dbReference type="Pfam" id="PF07396">
    <property type="entry name" value="Porin_O_P"/>
    <property type="match status" value="1"/>
</dbReference>
<dbReference type="EMBL" id="SACO01000018">
    <property type="protein sequence ID" value="RVU03242.1"/>
    <property type="molecule type" value="Genomic_DNA"/>
</dbReference>
<feature type="signal peptide" evidence="2">
    <location>
        <begin position="1"/>
        <end position="25"/>
    </location>
</feature>
<dbReference type="RefSeq" id="WP_127711603.1">
    <property type="nucleotide sequence ID" value="NZ_SACO01000018.1"/>
</dbReference>
<dbReference type="InterPro" id="IPR010870">
    <property type="entry name" value="Porin_O/P"/>
</dbReference>
<gene>
    <name evidence="3" type="ORF">EOE18_16640</name>
</gene>
<organism evidence="3 4">
    <name type="scientific">Novosphingobium umbonatum</name>
    <dbReference type="NCBI Taxonomy" id="1908524"/>
    <lineage>
        <taxon>Bacteria</taxon>
        <taxon>Pseudomonadati</taxon>
        <taxon>Pseudomonadota</taxon>
        <taxon>Alphaproteobacteria</taxon>
        <taxon>Sphingomonadales</taxon>
        <taxon>Sphingomonadaceae</taxon>
        <taxon>Novosphingobium</taxon>
    </lineage>
</organism>
<name>A0A3S2VQS5_9SPHN</name>
<protein>
    <submittedName>
        <fullName evidence="3">Porin</fullName>
    </submittedName>
</protein>
<comment type="caution">
    <text evidence="3">The sequence shown here is derived from an EMBL/GenBank/DDBJ whole genome shotgun (WGS) entry which is preliminary data.</text>
</comment>
<keyword evidence="1" id="KW-0175">Coiled coil</keyword>
<accession>A0A3S2VQS5</accession>
<evidence type="ECO:0000313" key="3">
    <source>
        <dbReference type="EMBL" id="RVU03242.1"/>
    </source>
</evidence>
<dbReference type="SUPFAM" id="SSF56935">
    <property type="entry name" value="Porins"/>
    <property type="match status" value="1"/>
</dbReference>
<sequence>MTGIKTFKHALMMGVAALVPQQALARTSAETREIRQLKREVEELKQQMRALTEAAAAAQSRAATPAPAAVIANAENVTKPVVTIANAAPVAAAAPVLAAAPAPVAAPHAPAAHGKVWYEKLMLRGYTQFRVNEILSGADTAPSGVSRLRSVQDAALSDKGNFSIRRARLVVQGDISSRVSLYMQGDLASSVSNQTSSEKREGFFQMRDAYADVYLDKHRTFKLRFGQSKVPVGWENMQSSSNRLALDRSDAIDSAVPGERDMGVVAYYTPARVQHIWDRLAKDGQKLFGNYGAFGLGLYNGQGVNRTESNNGLMKVAFVTWPVELGGAFKGQVIEFGGSLMQNKIQPEIRTGGVSAIAYNEKRVSLHAMLYPKPFGLQAEWTWGQTPAWDKSVSAMVNKGLDGGYVQAMYRLPHTAVGQIMPFARWQYYRGGWKGSVNSPFLETDELELGVEWQPMKEVEFTVTYSDTKRSEADERRSGQAHGQLVRAQVQWNY</sequence>
<proteinExistence type="predicted"/>
<dbReference type="Proteomes" id="UP000282837">
    <property type="component" value="Unassembled WGS sequence"/>
</dbReference>
<keyword evidence="2" id="KW-0732">Signal</keyword>
<evidence type="ECO:0000313" key="4">
    <source>
        <dbReference type="Proteomes" id="UP000282837"/>
    </source>
</evidence>
<feature type="coiled-coil region" evidence="1">
    <location>
        <begin position="27"/>
        <end position="61"/>
    </location>
</feature>
<feature type="chain" id="PRO_5018531958" evidence="2">
    <location>
        <begin position="26"/>
        <end position="494"/>
    </location>
</feature>
<dbReference type="Gene3D" id="2.40.160.10">
    <property type="entry name" value="Porin"/>
    <property type="match status" value="1"/>
</dbReference>
<dbReference type="AlphaFoldDB" id="A0A3S2VQS5"/>
<evidence type="ECO:0000256" key="2">
    <source>
        <dbReference type="SAM" id="SignalP"/>
    </source>
</evidence>
<keyword evidence="4" id="KW-1185">Reference proteome</keyword>
<dbReference type="InterPro" id="IPR023614">
    <property type="entry name" value="Porin_dom_sf"/>
</dbReference>
<reference evidence="3 4" key="1">
    <citation type="submission" date="2019-01" db="EMBL/GenBank/DDBJ databases">
        <authorList>
            <person name="Chen W.-M."/>
        </authorList>
    </citation>
    <scope>NUCLEOTIDE SEQUENCE [LARGE SCALE GENOMIC DNA]</scope>
    <source>
        <strain evidence="3 4">FSY-9</strain>
    </source>
</reference>
<dbReference type="OrthoDB" id="9807854at2"/>
<evidence type="ECO:0000256" key="1">
    <source>
        <dbReference type="SAM" id="Coils"/>
    </source>
</evidence>